<dbReference type="GO" id="GO:0140359">
    <property type="term" value="F:ABC-type transporter activity"/>
    <property type="evidence" value="ECO:0007669"/>
    <property type="project" value="InterPro"/>
</dbReference>
<dbReference type="GO" id="GO:0016020">
    <property type="term" value="C:membrane"/>
    <property type="evidence" value="ECO:0007669"/>
    <property type="project" value="UniProtKB-SubCell"/>
</dbReference>
<name>A0A4Y3RKN1_9ACTN</name>
<accession>A0A4Y3RKN1</accession>
<dbReference type="OrthoDB" id="3579673at2"/>
<evidence type="ECO:0000256" key="3">
    <source>
        <dbReference type="ARBA" id="ARBA00022989"/>
    </source>
</evidence>
<keyword evidence="3 5" id="KW-1133">Transmembrane helix</keyword>
<dbReference type="Pfam" id="PF12698">
    <property type="entry name" value="ABC2_membrane_3"/>
    <property type="match status" value="1"/>
</dbReference>
<dbReference type="AlphaFoldDB" id="A0A4Y3RKN1"/>
<keyword evidence="8" id="KW-1185">Reference proteome</keyword>
<keyword evidence="2 5" id="KW-0812">Transmembrane</keyword>
<evidence type="ECO:0000256" key="1">
    <source>
        <dbReference type="ARBA" id="ARBA00004141"/>
    </source>
</evidence>
<feature type="transmembrane region" description="Helical" evidence="5">
    <location>
        <begin position="149"/>
        <end position="172"/>
    </location>
</feature>
<feature type="domain" description="ABC-2 type transporter transmembrane" evidence="6">
    <location>
        <begin position="65"/>
        <end position="197"/>
    </location>
</feature>
<dbReference type="InterPro" id="IPR013525">
    <property type="entry name" value="ABC2_TM"/>
</dbReference>
<organism evidence="7 8">
    <name type="scientific">Streptomyces gardneri</name>
    <dbReference type="NCBI Taxonomy" id="66892"/>
    <lineage>
        <taxon>Bacteria</taxon>
        <taxon>Bacillati</taxon>
        <taxon>Actinomycetota</taxon>
        <taxon>Actinomycetes</taxon>
        <taxon>Kitasatosporales</taxon>
        <taxon>Streptomycetaceae</taxon>
        <taxon>Streptomyces</taxon>
    </lineage>
</organism>
<feature type="transmembrane region" description="Helical" evidence="5">
    <location>
        <begin position="179"/>
        <end position="199"/>
    </location>
</feature>
<feature type="transmembrane region" description="Helical" evidence="5">
    <location>
        <begin position="276"/>
        <end position="298"/>
    </location>
</feature>
<protein>
    <submittedName>
        <fullName evidence="7">Transporter</fullName>
    </submittedName>
</protein>
<feature type="transmembrane region" description="Helical" evidence="5">
    <location>
        <begin position="21"/>
        <end position="40"/>
    </location>
</feature>
<proteinExistence type="predicted"/>
<evidence type="ECO:0000313" key="7">
    <source>
        <dbReference type="EMBL" id="GEB58296.1"/>
    </source>
</evidence>
<keyword evidence="4 5" id="KW-0472">Membrane</keyword>
<evidence type="ECO:0000256" key="5">
    <source>
        <dbReference type="SAM" id="Phobius"/>
    </source>
</evidence>
<evidence type="ECO:0000256" key="2">
    <source>
        <dbReference type="ARBA" id="ARBA00022692"/>
    </source>
</evidence>
<comment type="subcellular location">
    <subcellularLocation>
        <location evidence="1">Membrane</location>
        <topology evidence="1">Multi-pass membrane protein</topology>
    </subcellularLocation>
</comment>
<dbReference type="EMBL" id="BJMN01000025">
    <property type="protein sequence ID" value="GEB58296.1"/>
    <property type="molecule type" value="Genomic_DNA"/>
</dbReference>
<gene>
    <name evidence="7" type="ORF">SGA01_39010</name>
</gene>
<reference evidence="7 8" key="1">
    <citation type="submission" date="2019-06" db="EMBL/GenBank/DDBJ databases">
        <title>Whole genome shotgun sequence of Streptomyces gardneri NBRC 12865.</title>
        <authorList>
            <person name="Hosoyama A."/>
            <person name="Uohara A."/>
            <person name="Ohji S."/>
            <person name="Ichikawa N."/>
        </authorList>
    </citation>
    <scope>NUCLEOTIDE SEQUENCE [LARGE SCALE GENOMIC DNA]</scope>
    <source>
        <strain evidence="7 8">NBRC 12865</strain>
    </source>
</reference>
<evidence type="ECO:0000313" key="8">
    <source>
        <dbReference type="Proteomes" id="UP000315226"/>
    </source>
</evidence>
<sequence>MSTLTLKGPYWVTVRQYRRTLWLVAGGVLLSLVSMVWLRYWDGQTVGTNQDNGHAVLRVAMDWAATAMMVLPLLVGAFVAGPMVARELESGTYKLALTQSVSPARWLGSKLLTAGAVIVPATLALIGVYRLGWGSVAGTWSFLWYAPDTYVSTGPVLVGQVLLALGLGALIGQLIRRTVTAMALTGLVTGLALLLVGQLRWSLMPVLTGTGPLNVGNLFPGVPASSWQGGYGLLTASGDHLPAEACWNRTKEWDVCPADLNVVGQYWEYHPSSHYWPIQLIETGIYLALAALALYAAFRVLRARHP</sequence>
<evidence type="ECO:0000256" key="4">
    <source>
        <dbReference type="ARBA" id="ARBA00023136"/>
    </source>
</evidence>
<dbReference type="RefSeq" id="WP_141297695.1">
    <property type="nucleotide sequence ID" value="NZ_BJMN01000025.1"/>
</dbReference>
<feature type="transmembrane region" description="Helical" evidence="5">
    <location>
        <begin position="106"/>
        <end position="129"/>
    </location>
</feature>
<feature type="transmembrane region" description="Helical" evidence="5">
    <location>
        <begin position="60"/>
        <end position="85"/>
    </location>
</feature>
<evidence type="ECO:0000259" key="6">
    <source>
        <dbReference type="Pfam" id="PF12698"/>
    </source>
</evidence>
<dbReference type="Proteomes" id="UP000315226">
    <property type="component" value="Unassembled WGS sequence"/>
</dbReference>
<comment type="caution">
    <text evidence="7">The sequence shown here is derived from an EMBL/GenBank/DDBJ whole genome shotgun (WGS) entry which is preliminary data.</text>
</comment>